<feature type="region of interest" description="Disordered" evidence="1">
    <location>
        <begin position="359"/>
        <end position="415"/>
    </location>
</feature>
<name>A0A316ZE57_9BASI</name>
<proteinExistence type="predicted"/>
<organism evidence="3 4">
    <name type="scientific">Tilletiopsis washingtonensis</name>
    <dbReference type="NCBI Taxonomy" id="58919"/>
    <lineage>
        <taxon>Eukaryota</taxon>
        <taxon>Fungi</taxon>
        <taxon>Dikarya</taxon>
        <taxon>Basidiomycota</taxon>
        <taxon>Ustilaginomycotina</taxon>
        <taxon>Exobasidiomycetes</taxon>
        <taxon>Entylomatales</taxon>
        <taxon>Entylomatales incertae sedis</taxon>
        <taxon>Tilletiopsis</taxon>
    </lineage>
</organism>
<dbReference type="InterPro" id="IPR029058">
    <property type="entry name" value="AB_hydrolase_fold"/>
</dbReference>
<feature type="compositionally biased region" description="Low complexity" evidence="1">
    <location>
        <begin position="401"/>
        <end position="410"/>
    </location>
</feature>
<feature type="region of interest" description="Disordered" evidence="1">
    <location>
        <begin position="191"/>
        <end position="226"/>
    </location>
</feature>
<feature type="compositionally biased region" description="Low complexity" evidence="1">
    <location>
        <begin position="202"/>
        <end position="218"/>
    </location>
</feature>
<evidence type="ECO:0000256" key="1">
    <source>
        <dbReference type="SAM" id="MobiDB-lite"/>
    </source>
</evidence>
<sequence length="781" mass="85073">MAAPSTLTLSLRRFVSLPPSPPPSSHTYHRCSLPHLTRSYACLPSALCAAPAPGALSPTSLLAHALRSGAAGPTRAAMTAASSMLHLSRLSVYLVIHGVWCITPLSWLYLFLTFFRGAPLPLPKPLHAGLAAYCALEAAFSLYHAYLVRQVQQPGPPPVYGRRFLRGVLIRALETGMNDFAPYDDDGHVCAPEADSNNSGNGSVVTPTTASSTGSTGSNMQLRQRLAPVAASSSSSAAGTAAGTSQQLQPPKRPHFLKQHARLRAASVLPSFVFDQPLEEEDVRARRFRDEFALWFQAPRSHITARDAERWLSWALFGVDLEVIEAEASSSSAPSSAGVPLSAPTSAGGLAVWRDAEPIARSGSPMPPPARAFAPSPAPGSDSSARRNKAQLAARARDETTAASTSTTTSLPGEWDPVSESRLDLILYCRELVEARQGCAFPKRAPHWGADVGTDEEGLKSAPKLKSMRLTMDRVRVDGRPLASYLATNALSRLALMGAVRRGFKHEREGRVEYLIWRPKGWSRAKAESGDSRYRPIVFLHGLGIGLAQYANFLYRLTSSPVASTHPILVPLFPHTSQALFHKQFLAPVGHHEMVETLRGIIQHEGWHRVGITIVSHSMGTIVGSWLIKSLGELVRRCCIVDPVCFQLWVPHVIDNFLYGKPKSPVQALMRYFVGRELGTAHALHRHFDWTSNILWPSELGPNLKSAHHVRVYLSEHDAVLNAAANRRYLRSHGMRDLEDGGNIVLAKGAAHGETLMANGPFMDQILEWLATPDPDDEVTN</sequence>
<feature type="compositionally biased region" description="Low complexity" evidence="1">
    <location>
        <begin position="371"/>
        <end position="383"/>
    </location>
</feature>
<feature type="region of interest" description="Disordered" evidence="1">
    <location>
        <begin position="233"/>
        <end position="252"/>
    </location>
</feature>
<dbReference type="EMBL" id="KZ819291">
    <property type="protein sequence ID" value="PWN98523.1"/>
    <property type="molecule type" value="Genomic_DNA"/>
</dbReference>
<evidence type="ECO:0000313" key="4">
    <source>
        <dbReference type="Proteomes" id="UP000245946"/>
    </source>
</evidence>
<reference evidence="3 4" key="1">
    <citation type="journal article" date="2018" name="Mol. Biol. Evol.">
        <title>Broad Genomic Sampling Reveals a Smut Pathogenic Ancestry of the Fungal Clade Ustilaginomycotina.</title>
        <authorList>
            <person name="Kijpornyongpan T."/>
            <person name="Mondo S.J."/>
            <person name="Barry K."/>
            <person name="Sandor L."/>
            <person name="Lee J."/>
            <person name="Lipzen A."/>
            <person name="Pangilinan J."/>
            <person name="LaButti K."/>
            <person name="Hainaut M."/>
            <person name="Henrissat B."/>
            <person name="Grigoriev I.V."/>
            <person name="Spatafora J.W."/>
            <person name="Aime M.C."/>
        </authorList>
    </citation>
    <scope>NUCLEOTIDE SEQUENCE [LARGE SCALE GENOMIC DNA]</scope>
    <source>
        <strain evidence="3 4">MCA 4186</strain>
    </source>
</reference>
<dbReference type="PANTHER" id="PTHR37471">
    <property type="entry name" value="UNNAMED PRODUCT"/>
    <property type="match status" value="1"/>
</dbReference>
<feature type="compositionally biased region" description="Low complexity" evidence="1">
    <location>
        <begin position="233"/>
        <end position="245"/>
    </location>
</feature>
<keyword evidence="2" id="KW-0472">Membrane</keyword>
<dbReference type="RefSeq" id="XP_025598802.1">
    <property type="nucleotide sequence ID" value="XM_025744721.1"/>
</dbReference>
<dbReference type="STRING" id="58919.A0A316ZE57"/>
<keyword evidence="2" id="KW-0812">Transmembrane</keyword>
<evidence type="ECO:0008006" key="5">
    <source>
        <dbReference type="Google" id="ProtNLM"/>
    </source>
</evidence>
<feature type="transmembrane region" description="Helical" evidence="2">
    <location>
        <begin position="92"/>
        <end position="114"/>
    </location>
</feature>
<dbReference type="GeneID" id="37272265"/>
<evidence type="ECO:0000256" key="2">
    <source>
        <dbReference type="SAM" id="Phobius"/>
    </source>
</evidence>
<dbReference type="SUPFAM" id="SSF53474">
    <property type="entry name" value="alpha/beta-Hydrolases"/>
    <property type="match status" value="1"/>
</dbReference>
<dbReference type="OrthoDB" id="6431331at2759"/>
<dbReference type="PANTHER" id="PTHR37471:SF1">
    <property type="entry name" value="AB HYDROLASE-1 DOMAIN-CONTAINING PROTEIN"/>
    <property type="match status" value="1"/>
</dbReference>
<dbReference type="Proteomes" id="UP000245946">
    <property type="component" value="Unassembled WGS sequence"/>
</dbReference>
<evidence type="ECO:0000313" key="3">
    <source>
        <dbReference type="EMBL" id="PWN98523.1"/>
    </source>
</evidence>
<dbReference type="Gene3D" id="3.40.50.1820">
    <property type="entry name" value="alpha/beta hydrolase"/>
    <property type="match status" value="1"/>
</dbReference>
<protein>
    <recommendedName>
        <fullName evidence="5">AB hydrolase-1 domain-containing protein</fullName>
    </recommendedName>
</protein>
<keyword evidence="2" id="KW-1133">Transmembrane helix</keyword>
<accession>A0A316ZE57</accession>
<gene>
    <name evidence="3" type="ORF">FA09DRAFT_345885</name>
</gene>
<keyword evidence="4" id="KW-1185">Reference proteome</keyword>
<dbReference type="AlphaFoldDB" id="A0A316ZE57"/>